<evidence type="ECO:0000256" key="1">
    <source>
        <dbReference type="SAM" id="Phobius"/>
    </source>
</evidence>
<keyword evidence="1" id="KW-0812">Transmembrane</keyword>
<feature type="transmembrane region" description="Helical" evidence="1">
    <location>
        <begin position="169"/>
        <end position="190"/>
    </location>
</feature>
<name>A0ABY3WBX5_9MICC</name>
<protein>
    <submittedName>
        <fullName evidence="2">Uncharacterized protein</fullName>
    </submittedName>
</protein>
<keyword evidence="1" id="KW-0472">Membrane</keyword>
<dbReference type="InterPro" id="IPR051533">
    <property type="entry name" value="WaaL-like"/>
</dbReference>
<feature type="transmembrane region" description="Helical" evidence="1">
    <location>
        <begin position="358"/>
        <end position="376"/>
    </location>
</feature>
<feature type="transmembrane region" description="Helical" evidence="1">
    <location>
        <begin position="35"/>
        <end position="55"/>
    </location>
</feature>
<feature type="transmembrane region" description="Helical" evidence="1">
    <location>
        <begin position="223"/>
        <end position="244"/>
    </location>
</feature>
<evidence type="ECO:0000313" key="3">
    <source>
        <dbReference type="Proteomes" id="UP000829069"/>
    </source>
</evidence>
<dbReference type="RefSeq" id="WP_241913980.1">
    <property type="nucleotide sequence ID" value="NZ_CP093326.1"/>
</dbReference>
<dbReference type="Proteomes" id="UP000829069">
    <property type="component" value="Chromosome"/>
</dbReference>
<keyword evidence="3" id="KW-1185">Reference proteome</keyword>
<feature type="transmembrane region" description="Helical" evidence="1">
    <location>
        <begin position="415"/>
        <end position="433"/>
    </location>
</feature>
<reference evidence="2 3" key="1">
    <citation type="submission" date="2022-03" db="EMBL/GenBank/DDBJ databases">
        <title>Isotopic signatures of nitrous oxide derived from detoxification processes.</title>
        <authorList>
            <person name="Behrendt U."/>
            <person name="Buchen C."/>
            <person name="Well R."/>
            <person name="Ulrich A."/>
            <person name="Rohe L."/>
            <person name="Kolb S."/>
            <person name="Schloter M."/>
            <person name="Horn M.A."/>
            <person name="Augustin J."/>
        </authorList>
    </citation>
    <scope>NUCLEOTIDE SEQUENCE [LARGE SCALE GENOMIC DNA]</scope>
    <source>
        <strain evidence="2 3">S4-C24</strain>
    </source>
</reference>
<feature type="transmembrane region" description="Helical" evidence="1">
    <location>
        <begin position="12"/>
        <end position="29"/>
    </location>
</feature>
<feature type="transmembrane region" description="Helical" evidence="1">
    <location>
        <begin position="388"/>
        <end position="409"/>
    </location>
</feature>
<dbReference type="EMBL" id="CP093326">
    <property type="protein sequence ID" value="UNK45811.1"/>
    <property type="molecule type" value="Genomic_DNA"/>
</dbReference>
<organism evidence="2 3">
    <name type="scientific">Arthrobacter sulfonylureivorans</name>
    <dbReference type="NCBI Taxonomy" id="2486855"/>
    <lineage>
        <taxon>Bacteria</taxon>
        <taxon>Bacillati</taxon>
        <taxon>Actinomycetota</taxon>
        <taxon>Actinomycetes</taxon>
        <taxon>Micrococcales</taxon>
        <taxon>Micrococcaceae</taxon>
        <taxon>Arthrobacter</taxon>
    </lineage>
</organism>
<feature type="transmembrane region" description="Helical" evidence="1">
    <location>
        <begin position="67"/>
        <end position="86"/>
    </location>
</feature>
<accession>A0ABY3WBX5</accession>
<dbReference type="PANTHER" id="PTHR37422:SF13">
    <property type="entry name" value="LIPOPOLYSACCHARIDE BIOSYNTHESIS PROTEIN PA4999-RELATED"/>
    <property type="match status" value="1"/>
</dbReference>
<dbReference type="PANTHER" id="PTHR37422">
    <property type="entry name" value="TEICHURONIC ACID BIOSYNTHESIS PROTEIN TUAE"/>
    <property type="match status" value="1"/>
</dbReference>
<feature type="transmembrane region" description="Helical" evidence="1">
    <location>
        <begin position="197"/>
        <end position="217"/>
    </location>
</feature>
<proteinExistence type="predicted"/>
<feature type="transmembrane region" description="Helical" evidence="1">
    <location>
        <begin position="98"/>
        <end position="115"/>
    </location>
</feature>
<keyword evidence="1" id="KW-1133">Transmembrane helix</keyword>
<feature type="transmembrane region" description="Helical" evidence="1">
    <location>
        <begin position="256"/>
        <end position="279"/>
    </location>
</feature>
<gene>
    <name evidence="2" type="ORF">MNQ99_18165</name>
</gene>
<sequence>MGGVRRSPAFRLAAALVTVVFLSGFINLVPLGSQLYAATVAIDVLVLALAGLAILQAVQRRGGIRFSLWMLAFVVLSLTYLALMLHGREPLFDKVLDFRSQVLYIVAGVAIAMVLTNRGEQQRLMDLVLRFAVFISAVGICQFLFRDVLPGWLLYSRDTVLFRYHGTDITRSTGLLGNTIVYANVLLLLLALQLSRLACCFSWSRLASAAVVFLAILTTFSRMAIAGAVVTAVCLMLPALFRALPQLSVSNPAKTIALTAVAPLVVLIAVLCVFTSRVWTRSIGESFLVRELFLMENASVRESTDTHNEFISIALDILAASPAVGAGLHSQSADSINAESSPVILDGAIWQILGEGGLLLFTAYALLVLLCLATMFKSWRSGSTNDGAALGLLVFSLYEFGFASVYNSAFFGKPSFILFWLVFGLVAAMHALSEPRLQHLRQKNARVPGEQWDSGIAAPGPRAFVRFDLDQRQQGR</sequence>
<feature type="transmembrane region" description="Helical" evidence="1">
    <location>
        <begin position="127"/>
        <end position="145"/>
    </location>
</feature>
<evidence type="ECO:0000313" key="2">
    <source>
        <dbReference type="EMBL" id="UNK45811.1"/>
    </source>
</evidence>